<comment type="caution">
    <text evidence="8">The sequence shown here is derived from an EMBL/GenBank/DDBJ whole genome shotgun (WGS) entry which is preliminary data.</text>
</comment>
<evidence type="ECO:0000256" key="6">
    <source>
        <dbReference type="PIRNR" id="PIRNR018968"/>
    </source>
</evidence>
<feature type="transmembrane region" description="Helical" evidence="6">
    <location>
        <begin position="604"/>
        <end position="623"/>
    </location>
</feature>
<feature type="transmembrane region" description="Helical" evidence="6">
    <location>
        <begin position="545"/>
        <end position="570"/>
    </location>
</feature>
<keyword evidence="5 6" id="KW-0472">Membrane</keyword>
<dbReference type="PANTHER" id="PTHR46795:SF3">
    <property type="entry name" value="ABC TRANSPORTER PERMEASE"/>
    <property type="match status" value="1"/>
</dbReference>
<dbReference type="PANTHER" id="PTHR46795">
    <property type="entry name" value="ABC TRANSPORTER PERMEASE-RELATED-RELATED"/>
    <property type="match status" value="1"/>
</dbReference>
<evidence type="ECO:0000259" key="7">
    <source>
        <dbReference type="Pfam" id="PF02687"/>
    </source>
</evidence>
<dbReference type="RefSeq" id="WP_021432965.1">
    <property type="nucleotide sequence ID" value="NZ_AVNC01000015.1"/>
</dbReference>
<proteinExistence type="inferred from homology"/>
<comment type="similarity">
    <text evidence="6">Belongs to the ABC-4 integral membrane protein family.</text>
</comment>
<sequence>MYFKLALENVRKSFKVYRIYFLTLALAVSIFYSFNSIESQHAMYDLNKSAQSYIDVLIQSIEIISVFVSFILGSLILYANNFLIKKRKKELGIYRTLGMGNFKISQVLVIETAIVGSISLVVGLLIGLVLSQGLSAFTSQLFEVDMSKYKFIISTKSIQKTIVYFGIIFSIVMVFNFISIARYKIIDLINAGKKVENLKFRNPIIYILTFSLSVYLLLTSYKLILKVGIMGFTNYMFLKVIGFGILGTFLFFYSLSGVFILVIAKNKKIYFKGLNIFTIKQLNSKINTNFLSISIISLMIFLTIGILSTGISFKNVLEKSLRNSTPFDASVYKFIDKDEKTKTVEDSLNALNFKFDDTEKYIYFTIYDSGIKLKNLIDKKYVKNKNTINENFNFAKLELMKISDYNNIRKLEGKKAIHINPNEVILTSNRSEYLNIFKDAFRKTKKINLYGKDYNIKNGEIYEETFKSSEFLDNTSTLIVNDSLVESAKPVSSNLNVEFTGDYNKSEKKFESLLDSFKEGKLSYDKVGFLNGNTKQAIYANQRNIITIIIFIGMYLGIIFLISSMAILAVQQLSEASDSIERYKSLMRLGVNEKMINKAIFIQTLIYFALPISLAFIHSIVGIKVVSDFISLLDKPNIKYSSISTAIILIIVYISYFYTTYIGYKNIVKNSK</sequence>
<feature type="transmembrane region" description="Helical" evidence="6">
    <location>
        <begin position="20"/>
        <end position="37"/>
    </location>
</feature>
<evidence type="ECO:0000256" key="5">
    <source>
        <dbReference type="ARBA" id="ARBA00023136"/>
    </source>
</evidence>
<feature type="transmembrane region" description="Helical" evidence="6">
    <location>
        <begin position="107"/>
        <end position="130"/>
    </location>
</feature>
<feature type="transmembrane region" description="Helical" evidence="6">
    <location>
        <begin position="57"/>
        <end position="79"/>
    </location>
</feature>
<dbReference type="InterPro" id="IPR027022">
    <property type="entry name" value="ABC_permease_BceB-typ"/>
</dbReference>
<protein>
    <submittedName>
        <fullName evidence="8">FtsX-like permease family protein</fullName>
    </submittedName>
</protein>
<feature type="transmembrane region" description="Helical" evidence="6">
    <location>
        <begin position="290"/>
        <end position="313"/>
    </location>
</feature>
<name>T4VQ96_PARBF</name>
<dbReference type="EMBL" id="AVNC01000015">
    <property type="protein sequence ID" value="EQK42857.1"/>
    <property type="molecule type" value="Genomic_DNA"/>
</dbReference>
<evidence type="ECO:0000256" key="1">
    <source>
        <dbReference type="ARBA" id="ARBA00004651"/>
    </source>
</evidence>
<feature type="transmembrane region" description="Helical" evidence="6">
    <location>
        <begin position="236"/>
        <end position="264"/>
    </location>
</feature>
<dbReference type="AlphaFoldDB" id="T4VQ96"/>
<dbReference type="PIRSF" id="PIRSF018968">
    <property type="entry name" value="ABC_permease_BceB"/>
    <property type="match status" value="1"/>
</dbReference>
<feature type="transmembrane region" description="Helical" evidence="6">
    <location>
        <begin position="204"/>
        <end position="224"/>
    </location>
</feature>
<comment type="subcellular location">
    <subcellularLocation>
        <location evidence="1 6">Cell membrane</location>
        <topology evidence="1 6">Multi-pass membrane protein</topology>
    </subcellularLocation>
</comment>
<feature type="transmembrane region" description="Helical" evidence="6">
    <location>
        <begin position="162"/>
        <end position="183"/>
    </location>
</feature>
<keyword evidence="6" id="KW-0813">Transport</keyword>
<keyword evidence="3 6" id="KW-0812">Transmembrane</keyword>
<evidence type="ECO:0000313" key="9">
    <source>
        <dbReference type="Proteomes" id="UP000015688"/>
    </source>
</evidence>
<dbReference type="PATRIC" id="fig|1233171.3.peg.1692"/>
<dbReference type="InterPro" id="IPR052536">
    <property type="entry name" value="ABC-4_Integral_Memb_Prot"/>
</dbReference>
<dbReference type="Proteomes" id="UP000015688">
    <property type="component" value="Unassembled WGS sequence"/>
</dbReference>
<feature type="transmembrane region" description="Helical" evidence="6">
    <location>
        <begin position="643"/>
        <end position="664"/>
    </location>
</feature>
<dbReference type="InterPro" id="IPR003838">
    <property type="entry name" value="ABC3_permease_C"/>
</dbReference>
<dbReference type="Pfam" id="PF02687">
    <property type="entry name" value="FtsX"/>
    <property type="match status" value="1"/>
</dbReference>
<reference evidence="8 9" key="1">
    <citation type="submission" date="2013-06" db="EMBL/GenBank/DDBJ databases">
        <authorList>
            <person name="Walk S."/>
            <person name="Aronoff D."/>
            <person name="Young V.Y."/>
            <person name="Marsh J."/>
            <person name="Harrison L."/>
            <person name="Daugherty S.C."/>
            <person name="Shefchek K.A."/>
            <person name="Hine E.E."/>
            <person name="Tallon L.J."/>
            <person name="Sadzewicz L.K."/>
            <person name="Rasko D.A."/>
        </authorList>
    </citation>
    <scope>NUCLEOTIDE SEQUENCE [LARGE SCALE GENOMIC DNA]</scope>
    <source>
        <strain evidence="8 9">ATCC 638</strain>
    </source>
</reference>
<feature type="domain" description="ABC3 transporter permease C-terminal" evidence="7">
    <location>
        <begin position="63"/>
        <end position="181"/>
    </location>
</feature>
<evidence type="ECO:0000256" key="3">
    <source>
        <dbReference type="ARBA" id="ARBA00022692"/>
    </source>
</evidence>
<gene>
    <name evidence="8" type="ORF">C672_1801</name>
</gene>
<dbReference type="GeneID" id="67472646"/>
<keyword evidence="2 6" id="KW-1003">Cell membrane</keyword>
<dbReference type="GO" id="GO:0005886">
    <property type="term" value="C:plasma membrane"/>
    <property type="evidence" value="ECO:0007669"/>
    <property type="project" value="UniProtKB-SubCell"/>
</dbReference>
<keyword evidence="4 6" id="KW-1133">Transmembrane helix</keyword>
<evidence type="ECO:0000256" key="4">
    <source>
        <dbReference type="ARBA" id="ARBA00022989"/>
    </source>
</evidence>
<dbReference type="GO" id="GO:0055085">
    <property type="term" value="P:transmembrane transport"/>
    <property type="evidence" value="ECO:0007669"/>
    <property type="project" value="UniProtKB-UniRule"/>
</dbReference>
<accession>T4VQ96</accession>
<organism evidence="8 9">
    <name type="scientific">Paraclostridium bifermentans ATCC 638 = DSM 14991</name>
    <dbReference type="NCBI Taxonomy" id="1233171"/>
    <lineage>
        <taxon>Bacteria</taxon>
        <taxon>Bacillati</taxon>
        <taxon>Bacillota</taxon>
        <taxon>Clostridia</taxon>
        <taxon>Peptostreptococcales</taxon>
        <taxon>Peptostreptococcaceae</taxon>
        <taxon>Paraclostridium</taxon>
    </lineage>
</organism>
<evidence type="ECO:0000313" key="8">
    <source>
        <dbReference type="EMBL" id="EQK42857.1"/>
    </source>
</evidence>
<evidence type="ECO:0000256" key="2">
    <source>
        <dbReference type="ARBA" id="ARBA00022475"/>
    </source>
</evidence>